<dbReference type="Gene3D" id="3.40.630.30">
    <property type="match status" value="1"/>
</dbReference>
<feature type="compositionally biased region" description="Low complexity" evidence="1">
    <location>
        <begin position="192"/>
        <end position="201"/>
    </location>
</feature>
<keyword evidence="4" id="KW-1185">Reference proteome</keyword>
<dbReference type="STRING" id="208445.SAMN04489727_0152"/>
<dbReference type="Pfam" id="PF13302">
    <property type="entry name" value="Acetyltransf_3"/>
    <property type="match status" value="1"/>
</dbReference>
<proteinExistence type="predicted"/>
<feature type="region of interest" description="Disordered" evidence="1">
    <location>
        <begin position="177"/>
        <end position="208"/>
    </location>
</feature>
<evidence type="ECO:0000313" key="4">
    <source>
        <dbReference type="Proteomes" id="UP000199622"/>
    </source>
</evidence>
<dbReference type="InterPro" id="IPR000182">
    <property type="entry name" value="GNAT_dom"/>
</dbReference>
<accession>A0A1H4I6I9</accession>
<dbReference type="OrthoDB" id="3533156at2"/>
<dbReference type="EMBL" id="FNSO01000001">
    <property type="protein sequence ID" value="SEB29376.1"/>
    <property type="molecule type" value="Genomic_DNA"/>
</dbReference>
<dbReference type="PANTHER" id="PTHR43792">
    <property type="entry name" value="GNAT FAMILY, PUTATIVE (AFU_ORTHOLOGUE AFUA_3G00765)-RELATED-RELATED"/>
    <property type="match status" value="1"/>
</dbReference>
<evidence type="ECO:0000259" key="2">
    <source>
        <dbReference type="PROSITE" id="PS51186"/>
    </source>
</evidence>
<protein>
    <submittedName>
        <fullName evidence="3">Protein N-acetyltransferase, RimJ/RimL family</fullName>
    </submittedName>
</protein>
<sequence length="208" mass="23257">MPTLHTPRLTLVPLADEHLELEYELDADPQVMRYLTGRASTREEVAAAHARRMAVEPGFGFWMGFAGEDFVGWWLLRPPNGPDQPYAEGEAELGYRLLRSQWRKGYAREGSLELLRYGFEELGLDRIFAQTMAVNTPSRATMASAGLTFARAFTSAAEYDDPIEGAEQGEVEYEITRSSWLERRAKPPPRPASSAAGSTRAQARPPPR</sequence>
<dbReference type="InterPro" id="IPR016181">
    <property type="entry name" value="Acyl_CoA_acyltransferase"/>
</dbReference>
<organism evidence="3 4">
    <name type="scientific">Amycolatopsis tolypomycina</name>
    <dbReference type="NCBI Taxonomy" id="208445"/>
    <lineage>
        <taxon>Bacteria</taxon>
        <taxon>Bacillati</taxon>
        <taxon>Actinomycetota</taxon>
        <taxon>Actinomycetes</taxon>
        <taxon>Pseudonocardiales</taxon>
        <taxon>Pseudonocardiaceae</taxon>
        <taxon>Amycolatopsis</taxon>
    </lineage>
</organism>
<name>A0A1H4I6I9_9PSEU</name>
<feature type="domain" description="N-acetyltransferase" evidence="2">
    <location>
        <begin position="9"/>
        <end position="178"/>
    </location>
</feature>
<dbReference type="RefSeq" id="WP_091303912.1">
    <property type="nucleotide sequence ID" value="NZ_FNSO01000001.1"/>
</dbReference>
<dbReference type="PANTHER" id="PTHR43792:SF16">
    <property type="entry name" value="N-ACETYLTRANSFERASE DOMAIN-CONTAINING PROTEIN"/>
    <property type="match status" value="1"/>
</dbReference>
<dbReference type="GO" id="GO:0016747">
    <property type="term" value="F:acyltransferase activity, transferring groups other than amino-acyl groups"/>
    <property type="evidence" value="ECO:0007669"/>
    <property type="project" value="InterPro"/>
</dbReference>
<dbReference type="PROSITE" id="PS51186">
    <property type="entry name" value="GNAT"/>
    <property type="match status" value="1"/>
</dbReference>
<dbReference type="InterPro" id="IPR051531">
    <property type="entry name" value="N-acetyltransferase"/>
</dbReference>
<gene>
    <name evidence="3" type="ORF">SAMN04489727_0152</name>
</gene>
<dbReference type="SUPFAM" id="SSF55729">
    <property type="entry name" value="Acyl-CoA N-acyltransferases (Nat)"/>
    <property type="match status" value="1"/>
</dbReference>
<keyword evidence="3" id="KW-0808">Transferase</keyword>
<evidence type="ECO:0000256" key="1">
    <source>
        <dbReference type="SAM" id="MobiDB-lite"/>
    </source>
</evidence>
<dbReference type="AlphaFoldDB" id="A0A1H4I6I9"/>
<reference evidence="4" key="1">
    <citation type="submission" date="2016-10" db="EMBL/GenBank/DDBJ databases">
        <authorList>
            <person name="Varghese N."/>
            <person name="Submissions S."/>
        </authorList>
    </citation>
    <scope>NUCLEOTIDE SEQUENCE [LARGE SCALE GENOMIC DNA]</scope>
    <source>
        <strain evidence="4">DSM 44544</strain>
    </source>
</reference>
<evidence type="ECO:0000313" key="3">
    <source>
        <dbReference type="EMBL" id="SEB29376.1"/>
    </source>
</evidence>
<dbReference type="Proteomes" id="UP000199622">
    <property type="component" value="Unassembled WGS sequence"/>
</dbReference>